<name>A0A2S4UBX5_9BASI</name>
<gene>
    <name evidence="1" type="ORF">PSTT_16654</name>
</gene>
<dbReference type="Proteomes" id="UP000239156">
    <property type="component" value="Unassembled WGS sequence"/>
</dbReference>
<dbReference type="VEuPathDB" id="FungiDB:PSTT_16654"/>
<evidence type="ECO:0000313" key="1">
    <source>
        <dbReference type="EMBL" id="POV94777.1"/>
    </source>
</evidence>
<dbReference type="VEuPathDB" id="FungiDB:PSHT_11472"/>
<comment type="caution">
    <text evidence="1">The sequence shown here is derived from an EMBL/GenBank/DDBJ whole genome shotgun (WGS) entry which is preliminary data.</text>
</comment>
<reference evidence="1" key="1">
    <citation type="submission" date="2017-12" db="EMBL/GenBank/DDBJ databases">
        <title>Gene loss provides genomic basis for host adaptation in cereal stripe rust fungi.</title>
        <authorList>
            <person name="Xia C."/>
        </authorList>
    </citation>
    <scope>NUCLEOTIDE SEQUENCE [LARGE SCALE GENOMIC DNA]</scope>
    <source>
        <strain evidence="1">93-210</strain>
    </source>
</reference>
<accession>A0A2S4UBX5</accession>
<proteinExistence type="predicted"/>
<dbReference type="AlphaFoldDB" id="A0A2S4UBX5"/>
<evidence type="ECO:0000313" key="2">
    <source>
        <dbReference type="Proteomes" id="UP000239156"/>
    </source>
</evidence>
<sequence>MTARRLIDNQITLTEKRNIRPRKIDELEFASLLLVSHTS</sequence>
<protein>
    <submittedName>
        <fullName evidence="1">Uncharacterized protein</fullName>
    </submittedName>
</protein>
<dbReference type="EMBL" id="PKSL01000390">
    <property type="protein sequence ID" value="POV94777.1"/>
    <property type="molecule type" value="Genomic_DNA"/>
</dbReference>
<organism evidence="1 2">
    <name type="scientific">Puccinia striiformis</name>
    <dbReference type="NCBI Taxonomy" id="27350"/>
    <lineage>
        <taxon>Eukaryota</taxon>
        <taxon>Fungi</taxon>
        <taxon>Dikarya</taxon>
        <taxon>Basidiomycota</taxon>
        <taxon>Pucciniomycotina</taxon>
        <taxon>Pucciniomycetes</taxon>
        <taxon>Pucciniales</taxon>
        <taxon>Pucciniaceae</taxon>
        <taxon>Puccinia</taxon>
    </lineage>
</organism>
<keyword evidence="2" id="KW-1185">Reference proteome</keyword>